<dbReference type="AlphaFoldDB" id="A0AAV2QC60"/>
<dbReference type="Gene3D" id="2.60.40.1520">
    <property type="entry name" value="Hemocyanin, C-terminal domain"/>
    <property type="match status" value="1"/>
</dbReference>
<reference evidence="6 7" key="1">
    <citation type="submission" date="2024-05" db="EMBL/GenBank/DDBJ databases">
        <authorList>
            <person name="Wallberg A."/>
        </authorList>
    </citation>
    <scope>NUCLEOTIDE SEQUENCE [LARGE SCALE GENOMIC DNA]</scope>
</reference>
<dbReference type="SUPFAM" id="SSF48056">
    <property type="entry name" value="Di-copper centre-containing domain"/>
    <property type="match status" value="1"/>
</dbReference>
<dbReference type="InterPro" id="IPR014756">
    <property type="entry name" value="Ig_E-set"/>
</dbReference>
<evidence type="ECO:0000256" key="3">
    <source>
        <dbReference type="SAM" id="MobiDB-lite"/>
    </source>
</evidence>
<feature type="domain" description="Hemocyanin middle" evidence="4">
    <location>
        <begin position="68"/>
        <end position="117"/>
    </location>
</feature>
<evidence type="ECO:0000256" key="2">
    <source>
        <dbReference type="ARBA" id="ARBA00023008"/>
    </source>
</evidence>
<comment type="caution">
    <text evidence="6">The sequence shown here is derived from an EMBL/GenBank/DDBJ whole genome shotgun (WGS) entry which is preliminary data.</text>
</comment>
<proteinExistence type="predicted"/>
<dbReference type="PANTHER" id="PTHR11511">
    <property type="entry name" value="LARVAL STORAGE PROTEIN/PHENOLOXIDASE"/>
    <property type="match status" value="1"/>
</dbReference>
<dbReference type="GO" id="GO:0046872">
    <property type="term" value="F:metal ion binding"/>
    <property type="evidence" value="ECO:0007669"/>
    <property type="project" value="UniProtKB-KW"/>
</dbReference>
<name>A0AAV2QC60_MEGNR</name>
<dbReference type="InterPro" id="IPR013788">
    <property type="entry name" value="Hemocyanin/hexamerin"/>
</dbReference>
<dbReference type="Gene3D" id="1.10.1280.10">
    <property type="entry name" value="Di-copper center containing domain from catechol oxidase"/>
    <property type="match status" value="1"/>
</dbReference>
<keyword evidence="2" id="KW-0186">Copper</keyword>
<evidence type="ECO:0000313" key="7">
    <source>
        <dbReference type="Proteomes" id="UP001497623"/>
    </source>
</evidence>
<protein>
    <recommendedName>
        <fullName evidence="8">Tyrosinase copper-binding domain-containing protein</fullName>
    </recommendedName>
</protein>
<evidence type="ECO:0000256" key="1">
    <source>
        <dbReference type="ARBA" id="ARBA00022723"/>
    </source>
</evidence>
<dbReference type="EMBL" id="CAXKWB010005817">
    <property type="protein sequence ID" value="CAL4079987.1"/>
    <property type="molecule type" value="Genomic_DNA"/>
</dbReference>
<dbReference type="Pfam" id="PF00372">
    <property type="entry name" value="Hemocyanin_M"/>
    <property type="match status" value="1"/>
</dbReference>
<feature type="domain" description="Hemocyanin C-terminal" evidence="5">
    <location>
        <begin position="133"/>
        <end position="279"/>
    </location>
</feature>
<feature type="non-terminal residue" evidence="6">
    <location>
        <position position="282"/>
    </location>
</feature>
<dbReference type="Proteomes" id="UP001497623">
    <property type="component" value="Unassembled WGS sequence"/>
</dbReference>
<dbReference type="Pfam" id="PF03723">
    <property type="entry name" value="Hemocyanin_C"/>
    <property type="match status" value="1"/>
</dbReference>
<evidence type="ECO:0008006" key="8">
    <source>
        <dbReference type="Google" id="ProtNLM"/>
    </source>
</evidence>
<sequence>GANIRLPIQEGHTPNLGHDSGEYAIRRPNTAPRNQQIINRVENLRRQLYEGLRRRIVNDEMFLETLELYHNDGHLLISLTHEEPHRGNQRVGVMFASQASMRDPVFYRYHQYIEDFYQRYLDMKLAQGIGQNTYDDLEEEDLVIRYVDVSSTLDPQGSTGEVVTGCNTFSMEATYGFDFDGNEQVFVSLSHLDHIPFNYHIGVENRGPRVHGMVRIFLAPLLNDRGRPMGFEEQRKLWIEMDKFIHVFSRGRNEITRGSAESTVAVNCRNTFRDITERITNP</sequence>
<feature type="non-terminal residue" evidence="6">
    <location>
        <position position="1"/>
    </location>
</feature>
<keyword evidence="1" id="KW-0479">Metal-binding</keyword>
<dbReference type="InterPro" id="IPR008922">
    <property type="entry name" value="Di-copper_centre_dom_sf"/>
</dbReference>
<gene>
    <name evidence="6" type="ORF">MNOR_LOCUS11166</name>
</gene>
<evidence type="ECO:0000313" key="6">
    <source>
        <dbReference type="EMBL" id="CAL4079987.1"/>
    </source>
</evidence>
<dbReference type="SUPFAM" id="SSF81296">
    <property type="entry name" value="E set domains"/>
    <property type="match status" value="1"/>
</dbReference>
<feature type="region of interest" description="Disordered" evidence="3">
    <location>
        <begin position="1"/>
        <end position="21"/>
    </location>
</feature>
<dbReference type="InterPro" id="IPR037020">
    <property type="entry name" value="Hemocyanin_C_sf"/>
</dbReference>
<dbReference type="PANTHER" id="PTHR11511:SF4">
    <property type="entry name" value="PHENOLOXIDASE 2-RELATED"/>
    <property type="match status" value="1"/>
</dbReference>
<evidence type="ECO:0000259" key="5">
    <source>
        <dbReference type="Pfam" id="PF03723"/>
    </source>
</evidence>
<accession>A0AAV2QC60</accession>
<organism evidence="6 7">
    <name type="scientific">Meganyctiphanes norvegica</name>
    <name type="common">Northern krill</name>
    <name type="synonym">Thysanopoda norvegica</name>
    <dbReference type="NCBI Taxonomy" id="48144"/>
    <lineage>
        <taxon>Eukaryota</taxon>
        <taxon>Metazoa</taxon>
        <taxon>Ecdysozoa</taxon>
        <taxon>Arthropoda</taxon>
        <taxon>Crustacea</taxon>
        <taxon>Multicrustacea</taxon>
        <taxon>Malacostraca</taxon>
        <taxon>Eumalacostraca</taxon>
        <taxon>Eucarida</taxon>
        <taxon>Euphausiacea</taxon>
        <taxon>Euphausiidae</taxon>
        <taxon>Meganyctiphanes</taxon>
    </lineage>
</organism>
<evidence type="ECO:0000259" key="4">
    <source>
        <dbReference type="Pfam" id="PF00372"/>
    </source>
</evidence>
<dbReference type="InterPro" id="IPR005203">
    <property type="entry name" value="Hemocyanin_C"/>
</dbReference>
<keyword evidence="7" id="KW-1185">Reference proteome</keyword>
<dbReference type="InterPro" id="IPR000896">
    <property type="entry name" value="Hemocyanin/hexamerin_mid_dom"/>
</dbReference>